<organism evidence="2 3">
    <name type="scientific">Spirulina subsalsa FACHB-351</name>
    <dbReference type="NCBI Taxonomy" id="234711"/>
    <lineage>
        <taxon>Bacteria</taxon>
        <taxon>Bacillati</taxon>
        <taxon>Cyanobacteriota</taxon>
        <taxon>Cyanophyceae</taxon>
        <taxon>Spirulinales</taxon>
        <taxon>Spirulinaceae</taxon>
        <taxon>Spirulina</taxon>
    </lineage>
</organism>
<dbReference type="RefSeq" id="WP_265264118.1">
    <property type="nucleotide sequence ID" value="NZ_JAIHOM010000034.1"/>
</dbReference>
<proteinExistence type="predicted"/>
<feature type="transmembrane region" description="Helical" evidence="1">
    <location>
        <begin position="69"/>
        <end position="90"/>
    </location>
</feature>
<name>A0ABT3L4C8_9CYAN</name>
<reference evidence="2 3" key="1">
    <citation type="submission" date="2021-08" db="EMBL/GenBank/DDBJ databases">
        <title>Draft genome sequence of Spirulina subsalsa with high tolerance to salinity and hype-accumulation of phycocyanin.</title>
        <authorList>
            <person name="Pei H."/>
            <person name="Jiang L."/>
        </authorList>
    </citation>
    <scope>NUCLEOTIDE SEQUENCE [LARGE SCALE GENOMIC DNA]</scope>
    <source>
        <strain evidence="2 3">FACHB-351</strain>
    </source>
</reference>
<evidence type="ECO:0000313" key="2">
    <source>
        <dbReference type="EMBL" id="MCW6036361.1"/>
    </source>
</evidence>
<dbReference type="InterPro" id="IPR037997">
    <property type="entry name" value="Dgk1-like"/>
</dbReference>
<feature type="transmembrane region" description="Helical" evidence="1">
    <location>
        <begin position="165"/>
        <end position="182"/>
    </location>
</feature>
<feature type="transmembrane region" description="Helical" evidence="1">
    <location>
        <begin position="125"/>
        <end position="144"/>
    </location>
</feature>
<dbReference type="PANTHER" id="PTHR31303:SF1">
    <property type="entry name" value="CTP-DEPENDENT DIACYLGLYCEROL KINASE 1"/>
    <property type="match status" value="1"/>
</dbReference>
<accession>A0ABT3L4C8</accession>
<feature type="transmembrane region" description="Helical" evidence="1">
    <location>
        <begin position="188"/>
        <end position="207"/>
    </location>
</feature>
<sequence>MSSLLPFFPSPPSEFATIALVSSYLLVIVVLAEGLNRLSHTTAEFTRKIVHIGSGNVILFAWWLQIPLWIGLGASFVASLVALVSYFVPILPSLNSVGRQSLGTFFYALSIGLLVAGFFPQLPYYGVIGVLVMAWGDGLAALVGQRWGKHKYRIWGNGKSWEGSLTMLGVSFAVTLAVLIGVYGNNGILWVVAGLVAIAATVLESFSNFGLDNLTVPLGSAGLCFYLMSWWGMSL</sequence>
<evidence type="ECO:0000313" key="3">
    <source>
        <dbReference type="Proteomes" id="UP001526426"/>
    </source>
</evidence>
<keyword evidence="1" id="KW-0472">Membrane</keyword>
<keyword evidence="1" id="KW-0812">Transmembrane</keyword>
<feature type="transmembrane region" description="Helical" evidence="1">
    <location>
        <begin position="45"/>
        <end position="63"/>
    </location>
</feature>
<dbReference type="PANTHER" id="PTHR31303">
    <property type="entry name" value="CTP-DEPENDENT DIACYLGLYCEROL KINASE 1"/>
    <property type="match status" value="1"/>
</dbReference>
<gene>
    <name evidence="2" type="ORF">K4A83_08765</name>
</gene>
<feature type="transmembrane region" description="Helical" evidence="1">
    <location>
        <begin position="15"/>
        <end position="33"/>
    </location>
</feature>
<protein>
    <submittedName>
        <fullName evidence="2">SEC59/DGK1/VTE5 family protein</fullName>
    </submittedName>
</protein>
<comment type="caution">
    <text evidence="2">The sequence shown here is derived from an EMBL/GenBank/DDBJ whole genome shotgun (WGS) entry which is preliminary data.</text>
</comment>
<keyword evidence="1" id="KW-1133">Transmembrane helix</keyword>
<feature type="transmembrane region" description="Helical" evidence="1">
    <location>
        <begin position="102"/>
        <end position="119"/>
    </location>
</feature>
<feature type="transmembrane region" description="Helical" evidence="1">
    <location>
        <begin position="214"/>
        <end position="233"/>
    </location>
</feature>
<keyword evidence="3" id="KW-1185">Reference proteome</keyword>
<dbReference type="EMBL" id="JAIHOM010000034">
    <property type="protein sequence ID" value="MCW6036361.1"/>
    <property type="molecule type" value="Genomic_DNA"/>
</dbReference>
<evidence type="ECO:0000256" key="1">
    <source>
        <dbReference type="SAM" id="Phobius"/>
    </source>
</evidence>
<dbReference type="Proteomes" id="UP001526426">
    <property type="component" value="Unassembled WGS sequence"/>
</dbReference>